<keyword evidence="1 5" id="KW-0678">Repressor</keyword>
<accession>A0A563W096</accession>
<dbReference type="AlphaFoldDB" id="A0A563W096"/>
<dbReference type="SUPFAM" id="SSF55781">
    <property type="entry name" value="GAF domain-like"/>
    <property type="match status" value="1"/>
</dbReference>
<dbReference type="Gene3D" id="3.30.390.60">
    <property type="entry name" value="Heat-inducible transcription repressor hrca homolog, domain 3"/>
    <property type="match status" value="1"/>
</dbReference>
<comment type="function">
    <text evidence="5">Negative regulator of class I heat shock genes (grpE-dnaK-dnaJ and groELS operons). Prevents heat-shock induction of these operons.</text>
</comment>
<dbReference type="EMBL" id="CAACVJ010000501">
    <property type="protein sequence ID" value="VEP17111.1"/>
    <property type="molecule type" value="Genomic_DNA"/>
</dbReference>
<evidence type="ECO:0000259" key="6">
    <source>
        <dbReference type="Pfam" id="PF01628"/>
    </source>
</evidence>
<dbReference type="InterPro" id="IPR029016">
    <property type="entry name" value="GAF-like_dom_sf"/>
</dbReference>
<dbReference type="HAMAP" id="MF_00081">
    <property type="entry name" value="HrcA"/>
    <property type="match status" value="1"/>
</dbReference>
<feature type="domain" description="Heat-inducible transcription repressor HrcA C-terminal" evidence="6">
    <location>
        <begin position="110"/>
        <end position="345"/>
    </location>
</feature>
<dbReference type="Proteomes" id="UP000320055">
    <property type="component" value="Unassembled WGS sequence"/>
</dbReference>
<dbReference type="InterPro" id="IPR036390">
    <property type="entry name" value="WH_DNA-bd_sf"/>
</dbReference>
<dbReference type="GO" id="GO:0045892">
    <property type="term" value="P:negative regulation of DNA-templated transcription"/>
    <property type="evidence" value="ECO:0007669"/>
    <property type="project" value="UniProtKB-UniRule"/>
</dbReference>
<dbReference type="PIRSF" id="PIRSF005485">
    <property type="entry name" value="HrcA"/>
    <property type="match status" value="1"/>
</dbReference>
<evidence type="ECO:0000256" key="2">
    <source>
        <dbReference type="ARBA" id="ARBA00023015"/>
    </source>
</evidence>
<gene>
    <name evidence="5 7" type="primary">hrcA</name>
    <name evidence="7" type="ORF">H1P_550022</name>
</gene>
<dbReference type="Pfam" id="PF01628">
    <property type="entry name" value="HrcA"/>
    <property type="match status" value="1"/>
</dbReference>
<dbReference type="InterPro" id="IPR023120">
    <property type="entry name" value="WHTH_transcript_rep_HrcA_IDD"/>
</dbReference>
<reference evidence="7 8" key="1">
    <citation type="submission" date="2019-01" db="EMBL/GenBank/DDBJ databases">
        <authorList>
            <person name="Brito A."/>
        </authorList>
    </citation>
    <scope>NUCLEOTIDE SEQUENCE [LARGE SCALE GENOMIC DNA]</scope>
    <source>
        <strain evidence="7">1</strain>
    </source>
</reference>
<keyword evidence="3 5" id="KW-0346">Stress response</keyword>
<dbReference type="Gene3D" id="3.30.450.40">
    <property type="match status" value="1"/>
</dbReference>
<dbReference type="InterPro" id="IPR002571">
    <property type="entry name" value="HrcA"/>
</dbReference>
<dbReference type="InterPro" id="IPR021153">
    <property type="entry name" value="HrcA_C"/>
</dbReference>
<dbReference type="GO" id="GO:0003677">
    <property type="term" value="F:DNA binding"/>
    <property type="evidence" value="ECO:0007669"/>
    <property type="project" value="InterPro"/>
</dbReference>
<dbReference type="PANTHER" id="PTHR34824">
    <property type="entry name" value="HEAT-INDUCIBLE TRANSCRIPTION REPRESSOR HRCA"/>
    <property type="match status" value="1"/>
</dbReference>
<keyword evidence="8" id="KW-1185">Reference proteome</keyword>
<organism evidence="7 8">
    <name type="scientific">Hyella patelloides LEGE 07179</name>
    <dbReference type="NCBI Taxonomy" id="945734"/>
    <lineage>
        <taxon>Bacteria</taxon>
        <taxon>Bacillati</taxon>
        <taxon>Cyanobacteriota</taxon>
        <taxon>Cyanophyceae</taxon>
        <taxon>Pleurocapsales</taxon>
        <taxon>Hyellaceae</taxon>
        <taxon>Hyella</taxon>
    </lineage>
</organism>
<evidence type="ECO:0000313" key="8">
    <source>
        <dbReference type="Proteomes" id="UP000320055"/>
    </source>
</evidence>
<keyword evidence="4 5" id="KW-0804">Transcription</keyword>
<sequence length="360" mass="40172">MSEKTGLSQRYQNILKATIEYYIATAEPVGSKAIAKKYNFNISSATIRNVMGGLEAAGFLYQPYTSAGRIPSDFGYRMYVDRLLTPDETLSKKLEGSLLQQLSQEKASVEALIQRVTKILAALSGYIAVTTFPQSSSDTLRHLQLVPVSTEQIMLIVVTDSYQTESIVMESALFFNEEISHNEEIIAGELQILSNFLNQHLKGRSLAQIEALNWDWIDQKFASHTNFLKILSKELGSYLQSNSDPPLVIKGIAEVLSQPEFSQLQQVQTLLYLLEKEPDRLLPLIFSFPEEANNSKKVKIKIGSENILEPMQTCTLISANYYADETPVGSVGVIGPTRMLYDNTIALVETTADYLSEAFK</sequence>
<comment type="similarity">
    <text evidence="5">Belongs to the HrcA family.</text>
</comment>
<dbReference type="NCBIfam" id="TIGR00331">
    <property type="entry name" value="hrcA"/>
    <property type="match status" value="1"/>
</dbReference>
<protein>
    <recommendedName>
        <fullName evidence="5">Heat-inducible transcription repressor HrcA</fullName>
    </recommendedName>
</protein>
<dbReference type="InterPro" id="IPR036388">
    <property type="entry name" value="WH-like_DNA-bd_sf"/>
</dbReference>
<evidence type="ECO:0000256" key="5">
    <source>
        <dbReference type="HAMAP-Rule" id="MF_00081"/>
    </source>
</evidence>
<dbReference type="RefSeq" id="WP_144866769.1">
    <property type="nucleotide sequence ID" value="NZ_LR213814.1"/>
</dbReference>
<evidence type="ECO:0000256" key="3">
    <source>
        <dbReference type="ARBA" id="ARBA00023016"/>
    </source>
</evidence>
<proteinExistence type="inferred from homology"/>
<evidence type="ECO:0000256" key="1">
    <source>
        <dbReference type="ARBA" id="ARBA00022491"/>
    </source>
</evidence>
<name>A0A563W096_9CYAN</name>
<dbReference type="SUPFAM" id="SSF46785">
    <property type="entry name" value="Winged helix' DNA-binding domain"/>
    <property type="match status" value="1"/>
</dbReference>
<dbReference type="PANTHER" id="PTHR34824:SF1">
    <property type="entry name" value="HEAT-INDUCIBLE TRANSCRIPTION REPRESSOR HRCA"/>
    <property type="match status" value="1"/>
</dbReference>
<evidence type="ECO:0000313" key="7">
    <source>
        <dbReference type="EMBL" id="VEP17111.1"/>
    </source>
</evidence>
<dbReference type="OrthoDB" id="9783139at2"/>
<keyword evidence="2 5" id="KW-0805">Transcription regulation</keyword>
<dbReference type="Gene3D" id="1.10.10.10">
    <property type="entry name" value="Winged helix-like DNA-binding domain superfamily/Winged helix DNA-binding domain"/>
    <property type="match status" value="1"/>
</dbReference>
<evidence type="ECO:0000256" key="4">
    <source>
        <dbReference type="ARBA" id="ARBA00023163"/>
    </source>
</evidence>